<dbReference type="GO" id="GO:0050660">
    <property type="term" value="F:flavin adenine dinucleotide binding"/>
    <property type="evidence" value="ECO:0007669"/>
    <property type="project" value="InterPro"/>
</dbReference>
<name>A0A1D2VGW3_9ASCO</name>
<dbReference type="STRING" id="1344418.A0A1D2VGW3"/>
<dbReference type="Proteomes" id="UP000095038">
    <property type="component" value="Unassembled WGS sequence"/>
</dbReference>
<evidence type="ECO:0000256" key="4">
    <source>
        <dbReference type="ARBA" id="ARBA00023002"/>
    </source>
</evidence>
<dbReference type="GO" id="GO:0050661">
    <property type="term" value="F:NADP binding"/>
    <property type="evidence" value="ECO:0007669"/>
    <property type="project" value="InterPro"/>
</dbReference>
<dbReference type="Gene3D" id="3.50.50.60">
    <property type="entry name" value="FAD/NAD(P)-binding domain"/>
    <property type="match status" value="2"/>
</dbReference>
<reference evidence="6" key="1">
    <citation type="submission" date="2016-05" db="EMBL/GenBank/DDBJ databases">
        <title>Comparative genomics of biotechnologically important yeasts.</title>
        <authorList>
            <consortium name="DOE Joint Genome Institute"/>
            <person name="Riley R."/>
            <person name="Haridas S."/>
            <person name="Wolfe K.H."/>
            <person name="Lopes M.R."/>
            <person name="Hittinger C.T."/>
            <person name="Goker M."/>
            <person name="Salamov A."/>
            <person name="Wisecaver J."/>
            <person name="Long T.M."/>
            <person name="Aerts A.L."/>
            <person name="Barry K."/>
            <person name="Choi C."/>
            <person name="Clum A."/>
            <person name="Coughlan A.Y."/>
            <person name="Deshpande S."/>
            <person name="Douglass A.P."/>
            <person name="Hanson S.J."/>
            <person name="Klenk H.-P."/>
            <person name="Labutti K."/>
            <person name="Lapidus A."/>
            <person name="Lindquist E."/>
            <person name="Lipzen A."/>
            <person name="Meier-Kolthoff J.P."/>
            <person name="Ohm R.A."/>
            <person name="Otillar R.P."/>
            <person name="Pangilinan J."/>
            <person name="Peng Y."/>
            <person name="Rokas A."/>
            <person name="Rosa C.A."/>
            <person name="Scheuner C."/>
            <person name="Sibirny A.A."/>
            <person name="Slot J.C."/>
            <person name="Stielow J.B."/>
            <person name="Sun H."/>
            <person name="Kurtzman C.P."/>
            <person name="Blackwell M."/>
            <person name="Grigoriev I.V."/>
            <person name="Jeffries T.W."/>
        </authorList>
    </citation>
    <scope>NUCLEOTIDE SEQUENCE [LARGE SCALE GENOMIC DNA]</scope>
    <source>
        <strain evidence="6">DSM 1968</strain>
    </source>
</reference>
<keyword evidence="6" id="KW-1185">Reference proteome</keyword>
<dbReference type="GO" id="GO:0004499">
    <property type="term" value="F:N,N-dimethylaniline monooxygenase activity"/>
    <property type="evidence" value="ECO:0007669"/>
    <property type="project" value="InterPro"/>
</dbReference>
<sequence length="525" mass="59703">MTIESLIKDVAIIGAGPSGIAAVYELTHTLQDGTSIFGVKDISPYKDQLAFKTVVAFERNSSVGGIWGKAVAEKAIDPSLPRLESLAEDIDYSKPENIYLKSKIPENLNDSNDYQNPVLIKRKINDTSDKYQWSGSGIYKGLFTNVSKKYMSYSFDEYDLNSIKNRPLKELLAAGEVGDYLEESVKKNNLGEYIKLNSNVEYTEKIENKWHVTIQERIFDAENGTVIEKWYKQKFDGLIIANGKTIPYYPKIPSFKQFIEKNPNVVIQHSKSIYDPEILVNQKKLLFIGGNVSAVDLVQYCFPRPLDPPTIFVSKKQEGDKKFWIEKCLNSGGIVNKTVIKRFLPDINGVEFEDGSIETDFDYIVFATGYHVYYPFLETKNYLKKYPRALDFFLFTFSVDDPTLTLVGNTYAAFFFNRNEAIATAIAGVWSGYTKVASREEEDKWFEEVKRRQTQVLGLLYGAANIKEQYIDVLWNYAPKGRPNPLAGIRESHVEDSANSANNIEHLFFAIKNGELTPQNVFKEI</sequence>
<dbReference type="EMBL" id="KV454481">
    <property type="protein sequence ID" value="ODV60839.1"/>
    <property type="molecule type" value="Genomic_DNA"/>
</dbReference>
<evidence type="ECO:0000256" key="2">
    <source>
        <dbReference type="ARBA" id="ARBA00022630"/>
    </source>
</evidence>
<dbReference type="AlphaFoldDB" id="A0A1D2VGW3"/>
<evidence type="ECO:0000256" key="3">
    <source>
        <dbReference type="ARBA" id="ARBA00022827"/>
    </source>
</evidence>
<dbReference type="PANTHER" id="PTHR23023">
    <property type="entry name" value="DIMETHYLANILINE MONOOXYGENASE"/>
    <property type="match status" value="1"/>
</dbReference>
<keyword evidence="2" id="KW-0285">Flavoprotein</keyword>
<evidence type="ECO:0000313" key="5">
    <source>
        <dbReference type="EMBL" id="ODV60839.1"/>
    </source>
</evidence>
<dbReference type="RefSeq" id="XP_020047146.1">
    <property type="nucleotide sequence ID" value="XM_020193375.1"/>
</dbReference>
<dbReference type="InParanoid" id="A0A1D2VGW3"/>
<organism evidence="5 6">
    <name type="scientific">Ascoidea rubescens DSM 1968</name>
    <dbReference type="NCBI Taxonomy" id="1344418"/>
    <lineage>
        <taxon>Eukaryota</taxon>
        <taxon>Fungi</taxon>
        <taxon>Dikarya</taxon>
        <taxon>Ascomycota</taxon>
        <taxon>Saccharomycotina</taxon>
        <taxon>Saccharomycetes</taxon>
        <taxon>Ascoideaceae</taxon>
        <taxon>Ascoidea</taxon>
    </lineage>
</organism>
<keyword evidence="4" id="KW-0560">Oxidoreductase</keyword>
<dbReference type="GeneID" id="30967011"/>
<proteinExistence type="inferred from homology"/>
<dbReference type="OrthoDB" id="66881at2759"/>
<dbReference type="InterPro" id="IPR020946">
    <property type="entry name" value="Flavin_mOase-like"/>
</dbReference>
<evidence type="ECO:0000256" key="1">
    <source>
        <dbReference type="ARBA" id="ARBA00009183"/>
    </source>
</evidence>
<dbReference type="InterPro" id="IPR036188">
    <property type="entry name" value="FAD/NAD-bd_sf"/>
</dbReference>
<keyword evidence="3" id="KW-0274">FAD</keyword>
<comment type="similarity">
    <text evidence="1">Belongs to the FMO family.</text>
</comment>
<evidence type="ECO:0000313" key="6">
    <source>
        <dbReference type="Proteomes" id="UP000095038"/>
    </source>
</evidence>
<accession>A0A1D2VGW3</accession>
<protein>
    <submittedName>
        <fullName evidence="5">FAD/NAD(P)-binding domain-containing protein</fullName>
    </submittedName>
</protein>
<dbReference type="SUPFAM" id="SSF51905">
    <property type="entry name" value="FAD/NAD(P)-binding domain"/>
    <property type="match status" value="2"/>
</dbReference>
<dbReference type="Pfam" id="PF00743">
    <property type="entry name" value="FMO-like"/>
    <property type="match status" value="1"/>
</dbReference>
<dbReference type="InterPro" id="IPR050346">
    <property type="entry name" value="FMO-like"/>
</dbReference>
<gene>
    <name evidence="5" type="ORF">ASCRUDRAFT_76202</name>
</gene>